<evidence type="ECO:0000313" key="1">
    <source>
        <dbReference type="EMBL" id="ABL96777.1"/>
    </source>
</evidence>
<dbReference type="Proteomes" id="UP000001793">
    <property type="component" value="Segment"/>
</dbReference>
<dbReference type="EMBL" id="EF153632">
    <property type="protein sequence ID" value="ABL96777.1"/>
    <property type="molecule type" value="Genomic_DNA"/>
</dbReference>
<dbReference type="KEGG" id="vg:4818298"/>
<dbReference type="GeneID" id="4818298"/>
<keyword evidence="2" id="KW-1185">Reference proteome</keyword>
<protein>
    <submittedName>
        <fullName evidence="1">Uncharacterized protein</fullName>
    </submittedName>
</protein>
<accession>A1YZV0</accession>
<sequence length="78" mass="8734">MNEIEERVVCVPVLMFSLERELTVADRIRIEETGVSMEHNYTTTRADVVTKQVFYVYPSSKTSLALLVTVLQNVAAGA</sequence>
<dbReference type="RefSeq" id="YP_001039730.1">
    <property type="nucleotide sequence ID" value="NC_009015.1"/>
</dbReference>
<evidence type="ECO:0000313" key="2">
    <source>
        <dbReference type="Proteomes" id="UP000001793"/>
    </source>
</evidence>
<organism evidence="1 2">
    <name type="scientific">Burkholderia phage BcepF1</name>
    <dbReference type="NCBI Taxonomy" id="2886897"/>
    <lineage>
        <taxon>Viruses</taxon>
        <taxon>Duplodnaviria</taxon>
        <taxon>Heunggongvirae</taxon>
        <taxon>Uroviricota</taxon>
        <taxon>Caudoviricetes</taxon>
        <taxon>Lindbergviridae</taxon>
        <taxon>Bcepfunavirus</taxon>
        <taxon>Bcepfunavirus bcepF1</taxon>
    </lineage>
</organism>
<gene>
    <name evidence="1" type="ORF">BcepF1.046</name>
</gene>
<reference evidence="1 2" key="1">
    <citation type="submission" date="2006-12" db="EMBL/GenBank/DDBJ databases">
        <title>Genomic analysis of Burkholderia ambifaria phage BcepF1, a member of the Bcep781- like phage supergroup.</title>
        <authorList>
            <person name="Summer E.J."/>
            <person name="Robinson S."/>
            <person name="Haines C."/>
            <person name="Adams B."/>
            <person name="Daggett M."/>
            <person name="Landua J."/>
            <person name="Swanson S."/>
            <person name="Vorndam W."/>
            <person name="Morrison W."/>
            <person name="Nail K."/>
            <person name="Gonzalez C."/>
            <person name="Young R."/>
        </authorList>
    </citation>
    <scope>NUCLEOTIDE SEQUENCE [LARGE SCALE GENOMIC DNA]</scope>
</reference>
<proteinExistence type="predicted"/>
<name>A1YZV0_9CAUD</name>